<dbReference type="Proteomes" id="UP000179807">
    <property type="component" value="Unassembled WGS sequence"/>
</dbReference>
<protein>
    <recommendedName>
        <fullName evidence="3">F5/8 type C domain-containing protein</fullName>
    </recommendedName>
</protein>
<dbReference type="GeneID" id="94824592"/>
<dbReference type="EMBL" id="MLAK01000593">
    <property type="protein sequence ID" value="OHT11163.1"/>
    <property type="molecule type" value="Genomic_DNA"/>
</dbReference>
<dbReference type="SUPFAM" id="SSF49785">
    <property type="entry name" value="Galactose-binding domain-like"/>
    <property type="match status" value="1"/>
</dbReference>
<name>A0A1J4KIV2_9EUKA</name>
<accession>A0A1J4KIV2</accession>
<dbReference type="InterPro" id="IPR008979">
    <property type="entry name" value="Galactose-bd-like_sf"/>
</dbReference>
<dbReference type="VEuPathDB" id="TrichDB:TRFO_01064"/>
<proteinExistence type="predicted"/>
<keyword evidence="2" id="KW-1185">Reference proteome</keyword>
<comment type="caution">
    <text evidence="1">The sequence shown here is derived from an EMBL/GenBank/DDBJ whole genome shotgun (WGS) entry which is preliminary data.</text>
</comment>
<evidence type="ECO:0008006" key="3">
    <source>
        <dbReference type="Google" id="ProtNLM"/>
    </source>
</evidence>
<organism evidence="1 2">
    <name type="scientific">Tritrichomonas foetus</name>
    <dbReference type="NCBI Taxonomy" id="1144522"/>
    <lineage>
        <taxon>Eukaryota</taxon>
        <taxon>Metamonada</taxon>
        <taxon>Parabasalia</taxon>
        <taxon>Tritrichomonadida</taxon>
        <taxon>Tritrichomonadidae</taxon>
        <taxon>Tritrichomonas</taxon>
    </lineage>
</organism>
<evidence type="ECO:0000313" key="1">
    <source>
        <dbReference type="EMBL" id="OHT11163.1"/>
    </source>
</evidence>
<evidence type="ECO:0000313" key="2">
    <source>
        <dbReference type="Proteomes" id="UP000179807"/>
    </source>
</evidence>
<gene>
    <name evidence="1" type="ORF">TRFO_01064</name>
</gene>
<dbReference type="AlphaFoldDB" id="A0A1J4KIV2"/>
<dbReference type="RefSeq" id="XP_068364299.1">
    <property type="nucleotide sequence ID" value="XM_068489888.1"/>
</dbReference>
<reference evidence="1" key="1">
    <citation type="submission" date="2016-10" db="EMBL/GenBank/DDBJ databases">
        <authorList>
            <person name="Benchimol M."/>
            <person name="Almeida L.G."/>
            <person name="Vasconcelos A.T."/>
            <person name="Perreira-Neves A."/>
            <person name="Rosa I.A."/>
            <person name="Tasca T."/>
            <person name="Bogo M.R."/>
            <person name="de Souza W."/>
        </authorList>
    </citation>
    <scope>NUCLEOTIDE SEQUENCE [LARGE SCALE GENOMIC DNA]</scope>
    <source>
        <strain evidence="1">K</strain>
    </source>
</reference>
<sequence length="86" mass="10096">MSQSYSHLKSWVLEASNDGDNWEEVDRQINIQSLNGLKYHDAFDITSLPDKFVQFIRLQHIDQNHSAGHHLIFNSIEFYCDLKFKA</sequence>